<protein>
    <submittedName>
        <fullName evidence="1">Uncharacterized protein</fullName>
    </submittedName>
</protein>
<dbReference type="AlphaFoldDB" id="A8M597"/>
<name>A8M597_SALAI</name>
<dbReference type="EMBL" id="CP000850">
    <property type="protein sequence ID" value="ABV96971.1"/>
    <property type="molecule type" value="Genomic_DNA"/>
</dbReference>
<reference evidence="1" key="1">
    <citation type="submission" date="2007-10" db="EMBL/GenBank/DDBJ databases">
        <title>Complete sequence of Salinispora arenicola CNS-205.</title>
        <authorList>
            <consortium name="US DOE Joint Genome Institute"/>
            <person name="Copeland A."/>
            <person name="Lucas S."/>
            <person name="Lapidus A."/>
            <person name="Barry K."/>
            <person name="Glavina del Rio T."/>
            <person name="Dalin E."/>
            <person name="Tice H."/>
            <person name="Pitluck S."/>
            <person name="Foster B."/>
            <person name="Schmutz J."/>
            <person name="Larimer F."/>
            <person name="Land M."/>
            <person name="Hauser L."/>
            <person name="Kyrpides N."/>
            <person name="Ivanova N."/>
            <person name="Jensen P.R."/>
            <person name="Moore B.S."/>
            <person name="Penn K."/>
            <person name="Jenkins C."/>
            <person name="Udwary D."/>
            <person name="Xiang L."/>
            <person name="Gontang E."/>
            <person name="Richardson P."/>
        </authorList>
    </citation>
    <scope>NUCLEOTIDE SEQUENCE [LARGE SCALE GENOMIC DNA]</scope>
    <source>
        <strain evidence="1">CNS-205</strain>
    </source>
</reference>
<accession>A8M597</accession>
<evidence type="ECO:0000313" key="1">
    <source>
        <dbReference type="EMBL" id="ABV96971.1"/>
    </source>
</evidence>
<gene>
    <name evidence="1" type="ordered locus">Sare_1062</name>
</gene>
<proteinExistence type="predicted"/>
<sequence length="38" mass="4065">MRLVVTTVFVLPCGSGTRTGDTVRLIARAANGRKGRYA</sequence>
<dbReference type="KEGG" id="saq:Sare_1062"/>
<organism evidence="1">
    <name type="scientific">Salinispora arenicola (strain CNS-205)</name>
    <dbReference type="NCBI Taxonomy" id="391037"/>
    <lineage>
        <taxon>Bacteria</taxon>
        <taxon>Bacillati</taxon>
        <taxon>Actinomycetota</taxon>
        <taxon>Actinomycetes</taxon>
        <taxon>Micromonosporales</taxon>
        <taxon>Micromonosporaceae</taxon>
        <taxon>Salinispora</taxon>
    </lineage>
</organism>
<dbReference type="HOGENOM" id="CLU_3332621_0_0_11"/>